<dbReference type="PANTHER" id="PTHR30481">
    <property type="entry name" value="DNA ADENINE METHYLASE"/>
    <property type="match status" value="1"/>
</dbReference>
<dbReference type="InterPro" id="IPR012327">
    <property type="entry name" value="MeTrfase_D12"/>
</dbReference>
<name>A0ABX1U0P7_9PROT</name>
<sequence length="225" mass="26322">MRYPGGKGKCFQRLINLMPPHSIYIESHLGGGAVMRNKRPARRNIGIDADRSVIERWHRERPTPCELVHGDAVAFLERFTFSSGELVYSDPPYLAETRRNGKIYRHEYSDRDHDRLLSILAALPCMVMVSGYDSELYREWLADWRLVTFSAKTHFGVRQECVWLNFEEPSELHDASFFGASFREREATKRRHSRMLGRFDQMNPVERNHVLQLLNERFGNGHVTR</sequence>
<evidence type="ECO:0000256" key="2">
    <source>
        <dbReference type="ARBA" id="ARBA00022679"/>
    </source>
</evidence>
<dbReference type="Proteomes" id="UP000749010">
    <property type="component" value="Unassembled WGS sequence"/>
</dbReference>
<evidence type="ECO:0000313" key="4">
    <source>
        <dbReference type="EMBL" id="NMQ30092.1"/>
    </source>
</evidence>
<keyword evidence="1 4" id="KW-0489">Methyltransferase</keyword>
<evidence type="ECO:0000256" key="3">
    <source>
        <dbReference type="ARBA" id="ARBA00022691"/>
    </source>
</evidence>
<dbReference type="RefSeq" id="WP_012806128.1">
    <property type="nucleotide sequence ID" value="NC_013191.1"/>
</dbReference>
<organism evidence="4 5">
    <name type="scientific">Candidatus Accumulibacter phosphatis</name>
    <dbReference type="NCBI Taxonomy" id="327160"/>
    <lineage>
        <taxon>Bacteria</taxon>
        <taxon>Pseudomonadati</taxon>
        <taxon>Pseudomonadota</taxon>
        <taxon>Betaproteobacteria</taxon>
        <taxon>Candidatus Accumulibacter</taxon>
    </lineage>
</organism>
<dbReference type="Gene3D" id="3.40.50.150">
    <property type="entry name" value="Vaccinia Virus protein VP39"/>
    <property type="match status" value="1"/>
</dbReference>
<proteinExistence type="predicted"/>
<evidence type="ECO:0000256" key="1">
    <source>
        <dbReference type="ARBA" id="ARBA00022603"/>
    </source>
</evidence>
<protein>
    <submittedName>
        <fullName evidence="4">DNA adenine methylase</fullName>
    </submittedName>
</protein>
<dbReference type="EMBL" id="SPMY01000109">
    <property type="protein sequence ID" value="NMQ30092.1"/>
    <property type="molecule type" value="Genomic_DNA"/>
</dbReference>
<dbReference type="InterPro" id="IPR029063">
    <property type="entry name" value="SAM-dependent_MTases_sf"/>
</dbReference>
<reference evidence="4 5" key="1">
    <citation type="submission" date="2019-03" db="EMBL/GenBank/DDBJ databases">
        <title>Metabolic reconstructions from genomes of highly enriched 'Candidatus Accumulibacter' and 'Candidatus Competibacter' bioreactor populations.</title>
        <authorList>
            <person name="Annavajhala M.K."/>
            <person name="Welles L."/>
            <person name="Abbas B."/>
            <person name="Sorokin D."/>
            <person name="Park H."/>
            <person name="Van Loosdrecht M."/>
            <person name="Chandran K."/>
        </authorList>
    </citation>
    <scope>NUCLEOTIDE SEQUENCE [LARGE SCALE GENOMIC DNA]</scope>
    <source>
        <strain evidence="4 5">SBR_S</strain>
    </source>
</reference>
<accession>A0ABX1U0P7</accession>
<keyword evidence="3" id="KW-0949">S-adenosyl-L-methionine</keyword>
<dbReference type="GO" id="GO:0008168">
    <property type="term" value="F:methyltransferase activity"/>
    <property type="evidence" value="ECO:0007669"/>
    <property type="project" value="UniProtKB-KW"/>
</dbReference>
<comment type="caution">
    <text evidence="4">The sequence shown here is derived from an EMBL/GenBank/DDBJ whole genome shotgun (WGS) entry which is preliminary data.</text>
</comment>
<dbReference type="SUPFAM" id="SSF53335">
    <property type="entry name" value="S-adenosyl-L-methionine-dependent methyltransferases"/>
    <property type="match status" value="1"/>
</dbReference>
<keyword evidence="2" id="KW-0808">Transferase</keyword>
<dbReference type="Pfam" id="PF02086">
    <property type="entry name" value="MethyltransfD12"/>
    <property type="match status" value="1"/>
</dbReference>
<evidence type="ECO:0000313" key="5">
    <source>
        <dbReference type="Proteomes" id="UP000749010"/>
    </source>
</evidence>
<keyword evidence="5" id="KW-1185">Reference proteome</keyword>
<gene>
    <name evidence="4" type="ORF">E4Q23_21450</name>
</gene>
<dbReference type="GO" id="GO:0032259">
    <property type="term" value="P:methylation"/>
    <property type="evidence" value="ECO:0007669"/>
    <property type="project" value="UniProtKB-KW"/>
</dbReference>